<comment type="caution">
    <text evidence="16">The sequence shown here is derived from an EMBL/GenBank/DDBJ whole genome shotgun (WGS) entry which is preliminary data.</text>
</comment>
<dbReference type="FunFam" id="1.10.630.10:FF:000182">
    <property type="entry name" value="Cytochrome P450 3A4"/>
    <property type="match status" value="1"/>
</dbReference>
<keyword evidence="9" id="KW-0560">Oxidoreductase</keyword>
<reference evidence="16" key="1">
    <citation type="submission" date="2013-05" db="EMBL/GenBank/DDBJ databases">
        <authorList>
            <person name="Yim A.K.Y."/>
            <person name="Chan T.F."/>
            <person name="Ji K.M."/>
            <person name="Liu X.Y."/>
            <person name="Zhou J.W."/>
            <person name="Li R.Q."/>
            <person name="Yang K.Y."/>
            <person name="Li J."/>
            <person name="Li M."/>
            <person name="Law P.T.W."/>
            <person name="Wu Y.L."/>
            <person name="Cai Z.L."/>
            <person name="Qin H."/>
            <person name="Bao Y."/>
            <person name="Leung R.K.K."/>
            <person name="Ng P.K.S."/>
            <person name="Zou J."/>
            <person name="Zhong X.J."/>
            <person name="Ran P.X."/>
            <person name="Zhong N.S."/>
            <person name="Liu Z.G."/>
            <person name="Tsui S.K.W."/>
        </authorList>
    </citation>
    <scope>NUCLEOTIDE SEQUENCE</scope>
    <source>
        <strain evidence="16">Derf</strain>
        <tissue evidence="16">Whole organism</tissue>
    </source>
</reference>
<dbReference type="InterPro" id="IPR001128">
    <property type="entry name" value="Cyt_P450"/>
</dbReference>
<keyword evidence="5 14" id="KW-0349">Heme</keyword>
<evidence type="ECO:0000256" key="9">
    <source>
        <dbReference type="ARBA" id="ARBA00023002"/>
    </source>
</evidence>
<keyword evidence="15" id="KW-0812">Transmembrane</keyword>
<dbReference type="PROSITE" id="PS00086">
    <property type="entry name" value="CYTOCHROME_P450"/>
    <property type="match status" value="2"/>
</dbReference>
<evidence type="ECO:0000256" key="6">
    <source>
        <dbReference type="ARBA" id="ARBA00022723"/>
    </source>
</evidence>
<name>A0A922LAJ3_DERFA</name>
<keyword evidence="17" id="KW-1185">Reference proteome</keyword>
<dbReference type="InterPro" id="IPR002401">
    <property type="entry name" value="Cyt_P450_E_grp-I"/>
</dbReference>
<evidence type="ECO:0000256" key="1">
    <source>
        <dbReference type="ARBA" id="ARBA00001971"/>
    </source>
</evidence>
<evidence type="ECO:0000256" key="11">
    <source>
        <dbReference type="ARBA" id="ARBA00023033"/>
    </source>
</evidence>
<evidence type="ECO:0000256" key="10">
    <source>
        <dbReference type="ARBA" id="ARBA00023004"/>
    </source>
</evidence>
<organism evidence="16 17">
    <name type="scientific">Dermatophagoides farinae</name>
    <name type="common">American house dust mite</name>
    <dbReference type="NCBI Taxonomy" id="6954"/>
    <lineage>
        <taxon>Eukaryota</taxon>
        <taxon>Metazoa</taxon>
        <taxon>Ecdysozoa</taxon>
        <taxon>Arthropoda</taxon>
        <taxon>Chelicerata</taxon>
        <taxon>Arachnida</taxon>
        <taxon>Acari</taxon>
        <taxon>Acariformes</taxon>
        <taxon>Sarcoptiformes</taxon>
        <taxon>Astigmata</taxon>
        <taxon>Psoroptidia</taxon>
        <taxon>Analgoidea</taxon>
        <taxon>Pyroglyphidae</taxon>
        <taxon>Dermatophagoidinae</taxon>
        <taxon>Dermatophagoides</taxon>
    </lineage>
</organism>
<evidence type="ECO:0000256" key="5">
    <source>
        <dbReference type="ARBA" id="ARBA00022617"/>
    </source>
</evidence>
<dbReference type="GO" id="GO:0020037">
    <property type="term" value="F:heme binding"/>
    <property type="evidence" value="ECO:0007669"/>
    <property type="project" value="InterPro"/>
</dbReference>
<dbReference type="FunFam" id="1.10.630.10:FF:000003">
    <property type="entry name" value="cytochrome P450 3A12-like isoform X2"/>
    <property type="match status" value="1"/>
</dbReference>
<dbReference type="InterPro" id="IPR017972">
    <property type="entry name" value="Cyt_P450_CS"/>
</dbReference>
<dbReference type="GO" id="GO:0016705">
    <property type="term" value="F:oxidoreductase activity, acting on paired donors, with incorporation or reduction of molecular oxygen"/>
    <property type="evidence" value="ECO:0007669"/>
    <property type="project" value="InterPro"/>
</dbReference>
<feature type="binding site" description="axial binding residue" evidence="14">
    <location>
        <position position="523"/>
    </location>
    <ligand>
        <name>heme</name>
        <dbReference type="ChEBI" id="CHEBI:30413"/>
    </ligand>
    <ligandPart>
        <name>Fe</name>
        <dbReference type="ChEBI" id="CHEBI:18248"/>
    </ligandPart>
</feature>
<protein>
    <submittedName>
        <fullName evidence="16">Uncharacterized protein</fullName>
    </submittedName>
</protein>
<reference evidence="16" key="2">
    <citation type="journal article" date="2022" name="Res Sq">
        <title>Comparative Genomics Reveals Insights into the Divergent Evolution of Astigmatic Mites and Household Pest Adaptations.</title>
        <authorList>
            <person name="Xiong Q."/>
            <person name="Wan A.T.-Y."/>
            <person name="Liu X.-Y."/>
            <person name="Fung C.S.-H."/>
            <person name="Xiao X."/>
            <person name="Malainual N."/>
            <person name="Hou J."/>
            <person name="Wang L."/>
            <person name="Wang M."/>
            <person name="Yang K."/>
            <person name="Cui Y."/>
            <person name="Leung E."/>
            <person name="Nong W."/>
            <person name="Shin S.-K."/>
            <person name="Au S."/>
            <person name="Jeong K.Y."/>
            <person name="Chew F.T."/>
            <person name="Hui J."/>
            <person name="Leung T.F."/>
            <person name="Tungtrongchitr A."/>
            <person name="Zhong N."/>
            <person name="Liu Z."/>
            <person name="Tsui S."/>
        </authorList>
    </citation>
    <scope>NUCLEOTIDE SEQUENCE</scope>
    <source>
        <strain evidence="16">Derf</strain>
        <tissue evidence="16">Whole organism</tissue>
    </source>
</reference>
<comment type="similarity">
    <text evidence="4">Belongs to the cytochrome P450 family.</text>
</comment>
<dbReference type="InterPro" id="IPR050705">
    <property type="entry name" value="Cytochrome_P450_3A"/>
</dbReference>
<dbReference type="Proteomes" id="UP000790347">
    <property type="component" value="Unassembled WGS sequence"/>
</dbReference>
<dbReference type="PRINTS" id="PR00385">
    <property type="entry name" value="P450"/>
</dbReference>
<evidence type="ECO:0000256" key="13">
    <source>
        <dbReference type="ARBA" id="ARBA00043906"/>
    </source>
</evidence>
<gene>
    <name evidence="16" type="ORF">DERF_000814</name>
</gene>
<evidence type="ECO:0000256" key="8">
    <source>
        <dbReference type="ARBA" id="ARBA00022848"/>
    </source>
</evidence>
<evidence type="ECO:0000256" key="12">
    <source>
        <dbReference type="ARBA" id="ARBA00023136"/>
    </source>
</evidence>
<dbReference type="EMBL" id="ASGP02000001">
    <property type="protein sequence ID" value="KAH9526752.1"/>
    <property type="molecule type" value="Genomic_DNA"/>
</dbReference>
<dbReference type="Gene3D" id="1.10.630.10">
    <property type="entry name" value="Cytochrome P450"/>
    <property type="match status" value="2"/>
</dbReference>
<evidence type="ECO:0000256" key="15">
    <source>
        <dbReference type="SAM" id="Phobius"/>
    </source>
</evidence>
<evidence type="ECO:0000256" key="2">
    <source>
        <dbReference type="ARBA" id="ARBA00004174"/>
    </source>
</evidence>
<evidence type="ECO:0000256" key="14">
    <source>
        <dbReference type="PIRSR" id="PIRSR602401-1"/>
    </source>
</evidence>
<evidence type="ECO:0000313" key="16">
    <source>
        <dbReference type="EMBL" id="KAH9526752.1"/>
    </source>
</evidence>
<dbReference type="SUPFAM" id="SSF48264">
    <property type="entry name" value="Cytochrome P450"/>
    <property type="match status" value="2"/>
</dbReference>
<keyword evidence="11" id="KW-0503">Monooxygenase</keyword>
<dbReference type="Pfam" id="PF00067">
    <property type="entry name" value="p450"/>
    <property type="match status" value="2"/>
</dbReference>
<dbReference type="GO" id="GO:0008395">
    <property type="term" value="F:steroid hydroxylase activity"/>
    <property type="evidence" value="ECO:0007669"/>
    <property type="project" value="TreeGrafter"/>
</dbReference>
<evidence type="ECO:0000256" key="3">
    <source>
        <dbReference type="ARBA" id="ARBA00004406"/>
    </source>
</evidence>
<keyword evidence="10 14" id="KW-0408">Iron</keyword>
<dbReference type="GO" id="GO:0005506">
    <property type="term" value="F:iron ion binding"/>
    <property type="evidence" value="ECO:0007669"/>
    <property type="project" value="InterPro"/>
</dbReference>
<proteinExistence type="inferred from homology"/>
<keyword evidence="8" id="KW-0492">Microsome</keyword>
<dbReference type="PANTHER" id="PTHR24302:SF15">
    <property type="entry name" value="FATTY-ACID PEROXYGENASE"/>
    <property type="match status" value="1"/>
</dbReference>
<evidence type="ECO:0000313" key="17">
    <source>
        <dbReference type="Proteomes" id="UP000790347"/>
    </source>
</evidence>
<dbReference type="InterPro" id="IPR036396">
    <property type="entry name" value="Cyt_P450_sf"/>
</dbReference>
<keyword evidence="6 14" id="KW-0479">Metal-binding</keyword>
<evidence type="ECO:0000256" key="7">
    <source>
        <dbReference type="ARBA" id="ARBA00022824"/>
    </source>
</evidence>
<keyword evidence="12 15" id="KW-0472">Membrane</keyword>
<dbReference type="PANTHER" id="PTHR24302">
    <property type="entry name" value="CYTOCHROME P450 FAMILY 3"/>
    <property type="match status" value="1"/>
</dbReference>
<comment type="subcellular location">
    <subcellularLocation>
        <location evidence="3">Endoplasmic reticulum membrane</location>
        <topology evidence="3">Peripheral membrane protein</topology>
    </subcellularLocation>
    <subcellularLocation>
        <location evidence="2">Microsome membrane</location>
        <topology evidence="2">Peripheral membrane protein</topology>
    </subcellularLocation>
</comment>
<accession>A0A922LAJ3</accession>
<dbReference type="GO" id="GO:0005789">
    <property type="term" value="C:endoplasmic reticulum membrane"/>
    <property type="evidence" value="ECO:0007669"/>
    <property type="project" value="UniProtKB-SubCell"/>
</dbReference>
<comment type="function">
    <text evidence="13">Cytochromes P450 are a group of heme-thiolate monooxygenases. They oxidize a variety of structurally unrelated compounds, including steroids, fatty acids, and xenobiotics.</text>
</comment>
<sequence length="1386" mass="161642">ANHSTITFSPHLLIDIKTCTLFKFIQSLFAKMLSSMLMGFMLNPYLLYVIAAVFIIALLGRLYYELYEYLMKRQCARQNLKYVRMPSQTIAIIRKQRYDIAETKFVKENGKVFGTNMLNQLTIYVADAELVQIVCNREFTKFTNRRAFELQDPVWDNVMFAANDEKWKRLRAIMSPAFATGKLRKFKFCIDETYQTMAANLDKKIAKDPIVNIKHVVGAYTMDTIIQLSMGIRIDSLEDPNTPLIRYARQLFGHDLLVKDAILFSIAFFYPKLLKYLPLRLQGEAIDHFKECVLQIVHKKREEMNNKQSSQKATNFIELVLEVEQEQESVDKQQQQQQSNGDAKPFKHITNDEMIAQCITFFTVGYDTTATTITNTCYALATHPDNQEKLHQSIMETLDQLAQERTDGCKDPYELITFDTLNRFEYLNAVLNETMRFLTLVSATERIATEDSRVETSDKKKWFDVKKGDVIRIPMLSLHMDPEYFSQPNQFLPERFMPQQQQDDNKRFNKYAFMPFGSGPRKCIASNLAILEAKMALVHLFRTYRMSVATKTQIPLDFYINADLLFPKDVYLHSIYGTIIHYIKFCTLNKKNISTMLSTILVGFIWSAHLSYAIGVSIIIGILIWAWIEWNEHRVRQKCRRQNIPYVRIPSLNMTLLRRQRYDLIEIDLARKYGKVFGGTMFSEPTIYVTDAELAQIITNREFTKFANRRSFTTYDPVWDNFLFTTNDEKWKRLRAIVSPTFSSGKLRKIKYCIDENVEKMRQHLNEKIDNIQDSSALDVKKIIGSFTMDTIIQISMGIKINSLQDPNHLAIKYARQLFGRDVPLRDTFITALAFKWPKLLKFLNLRLQPDAMDYFRQCSLEIVRKNRERIQKMSADSPFKASNFIELILEVEQEQKAYEKQQNGNSAIPFKHVTNDELLAQCILFFTVGYDTTATTITNTCYALATHPDKQEKLHQSIMETLDRLAQERTDGCKDPYELITFDTLNRFEYLNAALNETMRFLTLATTTERMATEDVRLETSDKKTWFDVKKGDVIRIPIIYLHKDEKNFSDPEQFIPERFLQHDDGYKGHFNKYAFMPFGSGPRKCVAANLALLEAKMALVHLFRMYRMSVHPKATKIPLEFYINAGVLVSRDVSLMQTFTFPLFIICLLLSPGWVQVIRFCTIDGLIQCFLDPMRYFYWQQQHITGIPVDDDQFEQYCFISHDFSPYCAHKWAKQCASPIYDSLINRLYLERLQQLAIDHCNKEYRREANKHSKCVDQVKRDVPYRNICVRQLQANLEWIHQQTKQNDNLTYWYRNQCCTFNQYVDCLGQHINAECGFKASQLVNDLLVSVNAFCPQEAFNSSDKLLQCQPDMYVAPKDFEPKGFASKAFLSRLYSQLAPETGF</sequence>
<dbReference type="PRINTS" id="PR00463">
    <property type="entry name" value="EP450I"/>
</dbReference>
<feature type="non-terminal residue" evidence="16">
    <location>
        <position position="1"/>
    </location>
</feature>
<feature type="transmembrane region" description="Helical" evidence="15">
    <location>
        <begin position="600"/>
        <end position="628"/>
    </location>
</feature>
<feature type="transmembrane region" description="Helical" evidence="15">
    <location>
        <begin position="45"/>
        <end position="64"/>
    </location>
</feature>
<comment type="cofactor">
    <cofactor evidence="1 14">
        <name>heme</name>
        <dbReference type="ChEBI" id="CHEBI:30413"/>
    </cofactor>
</comment>
<keyword evidence="7" id="KW-0256">Endoplasmic reticulum</keyword>
<keyword evidence="15" id="KW-1133">Transmembrane helix</keyword>
<evidence type="ECO:0000256" key="4">
    <source>
        <dbReference type="ARBA" id="ARBA00010617"/>
    </source>
</evidence>
<feature type="non-terminal residue" evidence="16">
    <location>
        <position position="1386"/>
    </location>
</feature>